<protein>
    <recommendedName>
        <fullName evidence="15 16">Type III pantothenate kinase</fullName>
        <ecNumber evidence="6 16">2.7.1.33</ecNumber>
    </recommendedName>
    <alternativeName>
        <fullName evidence="16">PanK-III</fullName>
    </alternativeName>
    <alternativeName>
        <fullName evidence="16">Pantothenic acid kinase</fullName>
    </alternativeName>
</protein>
<dbReference type="SUPFAM" id="SSF53067">
    <property type="entry name" value="Actin-like ATPase domain"/>
    <property type="match status" value="2"/>
</dbReference>
<feature type="binding site" evidence="16">
    <location>
        <position position="125"/>
    </location>
    <ligand>
        <name>ATP</name>
        <dbReference type="ChEBI" id="CHEBI:30616"/>
    </ligand>
</feature>
<comment type="cofactor">
    <cofactor evidence="2">
        <name>K(+)</name>
        <dbReference type="ChEBI" id="CHEBI:29103"/>
    </cofactor>
</comment>
<comment type="cofactor">
    <cofactor evidence="16">
        <name>NH4(+)</name>
        <dbReference type="ChEBI" id="CHEBI:28938"/>
    </cofactor>
    <cofactor evidence="16">
        <name>K(+)</name>
        <dbReference type="ChEBI" id="CHEBI:29103"/>
    </cofactor>
    <text evidence="16">A monovalent cation. Ammonium or potassium.</text>
</comment>
<keyword evidence="10 16" id="KW-0418">Kinase</keyword>
<comment type="catalytic activity">
    <reaction evidence="1 16">
        <text>(R)-pantothenate + ATP = (R)-4'-phosphopantothenate + ADP + H(+)</text>
        <dbReference type="Rhea" id="RHEA:16373"/>
        <dbReference type="ChEBI" id="CHEBI:10986"/>
        <dbReference type="ChEBI" id="CHEBI:15378"/>
        <dbReference type="ChEBI" id="CHEBI:29032"/>
        <dbReference type="ChEBI" id="CHEBI:30616"/>
        <dbReference type="ChEBI" id="CHEBI:456216"/>
        <dbReference type="EC" id="2.7.1.33"/>
    </reaction>
</comment>
<dbReference type="InterPro" id="IPR043129">
    <property type="entry name" value="ATPase_NBD"/>
</dbReference>
<evidence type="ECO:0000256" key="11">
    <source>
        <dbReference type="ARBA" id="ARBA00022840"/>
    </source>
</evidence>
<comment type="pathway">
    <text evidence="4 16">Cofactor biosynthesis; coenzyme A biosynthesis; CoA from (R)-pantothenate: step 1/5.</text>
</comment>
<dbReference type="UniPathway" id="UPA00241">
    <property type="reaction ID" value="UER00352"/>
</dbReference>
<name>A0A222G984_9GAMM</name>
<dbReference type="Proteomes" id="UP000202259">
    <property type="component" value="Chromosome"/>
</dbReference>
<evidence type="ECO:0000256" key="3">
    <source>
        <dbReference type="ARBA" id="ARBA00004496"/>
    </source>
</evidence>
<evidence type="ECO:0000256" key="14">
    <source>
        <dbReference type="ARBA" id="ARBA00038036"/>
    </source>
</evidence>
<dbReference type="Gene3D" id="3.30.420.40">
    <property type="match status" value="2"/>
</dbReference>
<evidence type="ECO:0000256" key="2">
    <source>
        <dbReference type="ARBA" id="ARBA00001958"/>
    </source>
</evidence>
<feature type="binding site" evidence="16">
    <location>
        <begin position="99"/>
        <end position="102"/>
    </location>
    <ligand>
        <name>substrate</name>
    </ligand>
</feature>
<feature type="binding site" evidence="16">
    <location>
        <position position="122"/>
    </location>
    <ligand>
        <name>K(+)</name>
        <dbReference type="ChEBI" id="CHEBI:29103"/>
    </ligand>
</feature>
<gene>
    <name evidence="16" type="primary">coaX</name>
    <name evidence="17" type="ORF">B5D82_09175</name>
</gene>
<comment type="subcellular location">
    <subcellularLocation>
        <location evidence="3 16">Cytoplasm</location>
    </subcellularLocation>
</comment>
<sequence>MRLLVDVGNTQVKYVFQATEDSSTLSDIVYLDYQSFQAQLSQEKFSEVSAVILANVHGNAVHDTIEKWATLNNIAFVQVHSTANAFGVTSSYLQPERLGVDRWLAMIGAKQIYPQQNLLIIDAGTATTVDVLDASGQHCGGWIMPGVQTLFDSLLTRTSKIIATPQTTVSLSFGINSSNCLNHGSWAMTIGAIKEAIIQANSQLILDKVLITGGNGQAIVNLMPDTCQLEPKLVFHGLSCF</sequence>
<dbReference type="KEGG" id="cber:B5D82_09175"/>
<feature type="binding site" evidence="16">
    <location>
        <begin position="6"/>
        <end position="13"/>
    </location>
    <ligand>
        <name>ATP</name>
        <dbReference type="ChEBI" id="CHEBI:30616"/>
    </ligand>
</feature>
<evidence type="ECO:0000313" key="18">
    <source>
        <dbReference type="Proteomes" id="UP000202259"/>
    </source>
</evidence>
<feature type="binding site" evidence="16">
    <location>
        <position position="177"/>
    </location>
    <ligand>
        <name>substrate</name>
    </ligand>
</feature>
<evidence type="ECO:0000256" key="8">
    <source>
        <dbReference type="ARBA" id="ARBA00022679"/>
    </source>
</evidence>
<evidence type="ECO:0000256" key="7">
    <source>
        <dbReference type="ARBA" id="ARBA00022490"/>
    </source>
</evidence>
<dbReference type="GO" id="GO:0005524">
    <property type="term" value="F:ATP binding"/>
    <property type="evidence" value="ECO:0007669"/>
    <property type="project" value="UniProtKB-UniRule"/>
</dbReference>
<dbReference type="HAMAP" id="MF_01274">
    <property type="entry name" value="Pantothen_kinase_3"/>
    <property type="match status" value="1"/>
</dbReference>
<reference evidence="17 18" key="1">
    <citation type="submission" date="2017-08" db="EMBL/GenBank/DDBJ databases">
        <title>Complete genome of Colwellia sp. NB097-1, a psychrophile bacterium ioslated from Bering Sea.</title>
        <authorList>
            <person name="Chen X."/>
        </authorList>
    </citation>
    <scope>NUCLEOTIDE SEQUENCE [LARGE SCALE GENOMIC DNA]</scope>
    <source>
        <strain evidence="17 18">NB097-1</strain>
    </source>
</reference>
<keyword evidence="9 16" id="KW-0547">Nucleotide-binding</keyword>
<evidence type="ECO:0000256" key="1">
    <source>
        <dbReference type="ARBA" id="ARBA00001206"/>
    </source>
</evidence>
<dbReference type="InterPro" id="IPR004619">
    <property type="entry name" value="Type_III_PanK"/>
</dbReference>
<dbReference type="EMBL" id="CP020465">
    <property type="protein sequence ID" value="ASP47914.1"/>
    <property type="molecule type" value="Genomic_DNA"/>
</dbReference>
<dbReference type="GO" id="GO:0046872">
    <property type="term" value="F:metal ion binding"/>
    <property type="evidence" value="ECO:0007669"/>
    <property type="project" value="UniProtKB-KW"/>
</dbReference>
<evidence type="ECO:0000256" key="10">
    <source>
        <dbReference type="ARBA" id="ARBA00022777"/>
    </source>
</evidence>
<dbReference type="CDD" id="cd24015">
    <property type="entry name" value="ASKHA_NBD_PanK-III"/>
    <property type="match status" value="1"/>
</dbReference>
<dbReference type="PANTHER" id="PTHR34265:SF1">
    <property type="entry name" value="TYPE III PANTOTHENATE KINASE"/>
    <property type="match status" value="1"/>
</dbReference>
<evidence type="ECO:0000256" key="16">
    <source>
        <dbReference type="HAMAP-Rule" id="MF_01274"/>
    </source>
</evidence>
<evidence type="ECO:0000256" key="12">
    <source>
        <dbReference type="ARBA" id="ARBA00022958"/>
    </source>
</evidence>
<evidence type="ECO:0000256" key="9">
    <source>
        <dbReference type="ARBA" id="ARBA00022741"/>
    </source>
</evidence>
<comment type="similarity">
    <text evidence="14 16">Belongs to the type III pantothenate kinase family.</text>
</comment>
<dbReference type="GO" id="GO:0015937">
    <property type="term" value="P:coenzyme A biosynthetic process"/>
    <property type="evidence" value="ECO:0007669"/>
    <property type="project" value="UniProtKB-UniRule"/>
</dbReference>
<evidence type="ECO:0000256" key="15">
    <source>
        <dbReference type="ARBA" id="ARBA00040883"/>
    </source>
</evidence>
<evidence type="ECO:0000256" key="5">
    <source>
        <dbReference type="ARBA" id="ARBA00011738"/>
    </source>
</evidence>
<dbReference type="NCBIfam" id="TIGR00671">
    <property type="entry name" value="baf"/>
    <property type="match status" value="1"/>
</dbReference>
<feature type="binding site" evidence="16">
    <location>
        <position position="92"/>
    </location>
    <ligand>
        <name>substrate</name>
    </ligand>
</feature>
<evidence type="ECO:0000256" key="13">
    <source>
        <dbReference type="ARBA" id="ARBA00022993"/>
    </source>
</evidence>
<dbReference type="AlphaFoldDB" id="A0A222G984"/>
<dbReference type="OrthoDB" id="9781305at2"/>
<evidence type="ECO:0000256" key="6">
    <source>
        <dbReference type="ARBA" id="ARBA00012102"/>
    </source>
</evidence>
<accession>A0A222G984</accession>
<keyword evidence="7 16" id="KW-0963">Cytoplasm</keyword>
<comment type="subunit">
    <text evidence="5 16">Homodimer.</text>
</comment>
<proteinExistence type="inferred from homology"/>
<dbReference type="RefSeq" id="WP_081151011.1">
    <property type="nucleotide sequence ID" value="NZ_CP020465.1"/>
</dbReference>
<evidence type="ECO:0000256" key="4">
    <source>
        <dbReference type="ARBA" id="ARBA00005225"/>
    </source>
</evidence>
<keyword evidence="12 16" id="KW-0630">Potassium</keyword>
<dbReference type="GO" id="GO:0004594">
    <property type="term" value="F:pantothenate kinase activity"/>
    <property type="evidence" value="ECO:0007669"/>
    <property type="project" value="UniProtKB-UniRule"/>
</dbReference>
<keyword evidence="13 16" id="KW-0173">Coenzyme A biosynthesis</keyword>
<keyword evidence="11 16" id="KW-0067">ATP-binding</keyword>
<keyword evidence="18" id="KW-1185">Reference proteome</keyword>
<keyword evidence="16" id="KW-0479">Metal-binding</keyword>
<dbReference type="Pfam" id="PF03309">
    <property type="entry name" value="Pan_kinase"/>
    <property type="match status" value="1"/>
</dbReference>
<keyword evidence="8 16" id="KW-0808">Transferase</keyword>
<evidence type="ECO:0000313" key="17">
    <source>
        <dbReference type="EMBL" id="ASP47914.1"/>
    </source>
</evidence>
<dbReference type="EC" id="2.7.1.33" evidence="6 16"/>
<feature type="active site" description="Proton acceptor" evidence="16">
    <location>
        <position position="101"/>
    </location>
</feature>
<dbReference type="PANTHER" id="PTHR34265">
    <property type="entry name" value="TYPE III PANTOTHENATE KINASE"/>
    <property type="match status" value="1"/>
</dbReference>
<comment type="function">
    <text evidence="16">Catalyzes the phosphorylation of pantothenate (Pan), the first step in CoA biosynthesis.</text>
</comment>
<organism evidence="17 18">
    <name type="scientific">Cognaticolwellia beringensis</name>
    <dbReference type="NCBI Taxonomy" id="1967665"/>
    <lineage>
        <taxon>Bacteria</taxon>
        <taxon>Pseudomonadati</taxon>
        <taxon>Pseudomonadota</taxon>
        <taxon>Gammaproteobacteria</taxon>
        <taxon>Alteromonadales</taxon>
        <taxon>Colwelliaceae</taxon>
        <taxon>Cognaticolwellia</taxon>
    </lineage>
</organism>
<dbReference type="GO" id="GO:0005737">
    <property type="term" value="C:cytoplasm"/>
    <property type="evidence" value="ECO:0007669"/>
    <property type="project" value="UniProtKB-SubCell"/>
</dbReference>